<dbReference type="FunFam" id="1.20.1250.20:FF:000001">
    <property type="entry name" value="Dicarboxylate MFS transporter"/>
    <property type="match status" value="1"/>
</dbReference>
<dbReference type="CDD" id="cd17369">
    <property type="entry name" value="MFS_ShiA_like"/>
    <property type="match status" value="1"/>
</dbReference>
<evidence type="ECO:0000256" key="6">
    <source>
        <dbReference type="ARBA" id="ARBA00022847"/>
    </source>
</evidence>
<organism evidence="14 15">
    <name type="scientific">Actinomadura madurae</name>
    <dbReference type="NCBI Taxonomy" id="1993"/>
    <lineage>
        <taxon>Bacteria</taxon>
        <taxon>Bacillati</taxon>
        <taxon>Actinomycetota</taxon>
        <taxon>Actinomycetes</taxon>
        <taxon>Streptosporangiales</taxon>
        <taxon>Thermomonosporaceae</taxon>
        <taxon>Actinomadura</taxon>
    </lineage>
</organism>
<feature type="transmembrane region" description="Helical" evidence="12">
    <location>
        <begin position="282"/>
        <end position="301"/>
    </location>
</feature>
<dbReference type="AlphaFoldDB" id="A0A1I5HZ28"/>
<keyword evidence="4" id="KW-1003">Cell membrane</keyword>
<dbReference type="RefSeq" id="WP_024934882.1">
    <property type="nucleotide sequence ID" value="NZ_CP083237.1"/>
</dbReference>
<evidence type="ECO:0000256" key="1">
    <source>
        <dbReference type="ARBA" id="ARBA00004651"/>
    </source>
</evidence>
<accession>A0A1I5HZ28</accession>
<dbReference type="InterPro" id="IPR036259">
    <property type="entry name" value="MFS_trans_sf"/>
</dbReference>
<comment type="similarity">
    <text evidence="2">Belongs to the major facilitator superfamily. Metabolite:H+ Symporter (MHS) family (TC 2.A.1.6) family.</text>
</comment>
<feature type="transmembrane region" description="Helical" evidence="12">
    <location>
        <begin position="384"/>
        <end position="403"/>
    </location>
</feature>
<evidence type="ECO:0000256" key="3">
    <source>
        <dbReference type="ARBA" id="ARBA00022448"/>
    </source>
</evidence>
<dbReference type="InterPro" id="IPR005828">
    <property type="entry name" value="MFS_sugar_transport-like"/>
</dbReference>
<dbReference type="GO" id="GO:0015293">
    <property type="term" value="F:symporter activity"/>
    <property type="evidence" value="ECO:0007669"/>
    <property type="project" value="UniProtKB-KW"/>
</dbReference>
<evidence type="ECO:0000256" key="8">
    <source>
        <dbReference type="ARBA" id="ARBA00023136"/>
    </source>
</evidence>
<feature type="transmembrane region" description="Helical" evidence="12">
    <location>
        <begin position="313"/>
        <end position="332"/>
    </location>
</feature>
<dbReference type="EMBL" id="FOVH01000007">
    <property type="protein sequence ID" value="SFO53618.1"/>
    <property type="molecule type" value="Genomic_DNA"/>
</dbReference>
<dbReference type="InParanoid" id="A0A1I5HZ28"/>
<dbReference type="Gene3D" id="1.20.1250.20">
    <property type="entry name" value="MFS general substrate transporter like domains"/>
    <property type="match status" value="2"/>
</dbReference>
<evidence type="ECO:0000313" key="15">
    <source>
        <dbReference type="Proteomes" id="UP000183413"/>
    </source>
</evidence>
<evidence type="ECO:0000256" key="10">
    <source>
        <dbReference type="ARBA" id="ARBA00039918"/>
    </source>
</evidence>
<sequence>MPANADHPTSGGQPSSPDEIRKVVLSSFLGNTIEFYDFILFASAAALIFDRLFFSNLDHSVAIIVSFAVLATGYVARPLGGVVLGYFGDRLGRKSVLLTTMIMMGAASGLIGLLPTYEQIGVAAPLLLVLLRLVQGFAVGGEWGGAALLAAEHAPPERRGWITALGQAGLPAGGLLSTIAMALVALLPSRHLFSWGWRIPFLISFALLGLGLYVRMRVAESPLFEQLVAEQRSRLRPFRDIARRPLTLLRGVVAGIPPIMVSSLFGSFAVSYAVGIGYSRSTVLWALGVGWAGAIIMTPVYGKLSDRVGRRPVYLGGAVGFAVLAFPLFWMINSGSTALLFLALVAVFTLISVAMSSALAALLSEMFRTESRYTGVSVSYQASGVAAGFVPLIAGGLLAAAGGGRNIELVAGFVIVVALSAAVIVGSGRESRGTDLRTLTVSSPEPAPKVSKSPADV</sequence>
<dbReference type="eggNOG" id="COG0477">
    <property type="taxonomic scope" value="Bacteria"/>
</dbReference>
<dbReference type="PROSITE" id="PS50850">
    <property type="entry name" value="MFS"/>
    <property type="match status" value="1"/>
</dbReference>
<feature type="transmembrane region" description="Helical" evidence="12">
    <location>
        <begin position="195"/>
        <end position="214"/>
    </location>
</feature>
<dbReference type="InterPro" id="IPR011701">
    <property type="entry name" value="MFS"/>
</dbReference>
<feature type="domain" description="Major facilitator superfamily (MFS) profile" evidence="13">
    <location>
        <begin position="23"/>
        <end position="429"/>
    </location>
</feature>
<dbReference type="PANTHER" id="PTHR43045:SF1">
    <property type="entry name" value="SHIKIMATE TRANSPORTER"/>
    <property type="match status" value="1"/>
</dbReference>
<feature type="transmembrane region" description="Helical" evidence="12">
    <location>
        <begin position="126"/>
        <end position="149"/>
    </location>
</feature>
<dbReference type="STRING" id="1993.SAMN04489713_10725"/>
<keyword evidence="15" id="KW-1185">Reference proteome</keyword>
<evidence type="ECO:0000256" key="9">
    <source>
        <dbReference type="ARBA" id="ARBA00037295"/>
    </source>
</evidence>
<reference evidence="14 15" key="1">
    <citation type="submission" date="2016-10" db="EMBL/GenBank/DDBJ databases">
        <authorList>
            <person name="de Groot N.N."/>
        </authorList>
    </citation>
    <scope>NUCLEOTIDE SEQUENCE [LARGE SCALE GENOMIC DNA]</scope>
    <source>
        <strain evidence="14 15">DSM 43067</strain>
    </source>
</reference>
<dbReference type="InterPro" id="IPR020846">
    <property type="entry name" value="MFS_dom"/>
</dbReference>
<dbReference type="GO" id="GO:0005886">
    <property type="term" value="C:plasma membrane"/>
    <property type="evidence" value="ECO:0007669"/>
    <property type="project" value="UniProtKB-SubCell"/>
</dbReference>
<comment type="function">
    <text evidence="9">May be a proton symporter involved in the uptake of osmolytes such as proline and glycine betaine.</text>
</comment>
<feature type="transmembrane region" description="Helical" evidence="12">
    <location>
        <begin position="96"/>
        <end position="114"/>
    </location>
</feature>
<name>A0A1I5HZ28_9ACTN</name>
<protein>
    <recommendedName>
        <fullName evidence="10">Putative proline/betaine transporter</fullName>
    </recommendedName>
</protein>
<feature type="region of interest" description="Disordered" evidence="11">
    <location>
        <begin position="435"/>
        <end position="457"/>
    </location>
</feature>
<feature type="transmembrane region" description="Helical" evidence="12">
    <location>
        <begin position="60"/>
        <end position="84"/>
    </location>
</feature>
<feature type="transmembrane region" description="Helical" evidence="12">
    <location>
        <begin position="35"/>
        <end position="54"/>
    </location>
</feature>
<keyword evidence="6" id="KW-0769">Symport</keyword>
<gene>
    <name evidence="14" type="ORF">SAMN04489713_10725</name>
</gene>
<evidence type="ECO:0000256" key="7">
    <source>
        <dbReference type="ARBA" id="ARBA00022989"/>
    </source>
</evidence>
<evidence type="ECO:0000313" key="14">
    <source>
        <dbReference type="EMBL" id="SFO53618.1"/>
    </source>
</evidence>
<dbReference type="OrthoDB" id="3768022at2"/>
<evidence type="ECO:0000256" key="4">
    <source>
        <dbReference type="ARBA" id="ARBA00022475"/>
    </source>
</evidence>
<dbReference type="GeneID" id="99649111"/>
<feature type="transmembrane region" description="Helical" evidence="12">
    <location>
        <begin position="161"/>
        <end position="189"/>
    </location>
</feature>
<feature type="transmembrane region" description="Helical" evidence="12">
    <location>
        <begin position="338"/>
        <end position="363"/>
    </location>
</feature>
<feature type="transmembrane region" description="Helical" evidence="12">
    <location>
        <begin position="409"/>
        <end position="428"/>
    </location>
</feature>
<dbReference type="SUPFAM" id="SSF103473">
    <property type="entry name" value="MFS general substrate transporter"/>
    <property type="match status" value="1"/>
</dbReference>
<dbReference type="Proteomes" id="UP000183413">
    <property type="component" value="Unassembled WGS sequence"/>
</dbReference>
<keyword evidence="5 12" id="KW-0812">Transmembrane</keyword>
<evidence type="ECO:0000259" key="13">
    <source>
        <dbReference type="PROSITE" id="PS50850"/>
    </source>
</evidence>
<feature type="transmembrane region" description="Helical" evidence="12">
    <location>
        <begin position="248"/>
        <end position="270"/>
    </location>
</feature>
<evidence type="ECO:0000256" key="12">
    <source>
        <dbReference type="SAM" id="Phobius"/>
    </source>
</evidence>
<proteinExistence type="inferred from homology"/>
<dbReference type="Pfam" id="PF00083">
    <property type="entry name" value="Sugar_tr"/>
    <property type="match status" value="1"/>
</dbReference>
<keyword evidence="8 12" id="KW-0472">Membrane</keyword>
<evidence type="ECO:0000256" key="11">
    <source>
        <dbReference type="SAM" id="MobiDB-lite"/>
    </source>
</evidence>
<evidence type="ECO:0000256" key="5">
    <source>
        <dbReference type="ARBA" id="ARBA00022692"/>
    </source>
</evidence>
<keyword evidence="3" id="KW-0813">Transport</keyword>
<dbReference type="InterPro" id="IPR005829">
    <property type="entry name" value="Sugar_transporter_CS"/>
</dbReference>
<dbReference type="Pfam" id="PF07690">
    <property type="entry name" value="MFS_1"/>
    <property type="match status" value="1"/>
</dbReference>
<dbReference type="PROSITE" id="PS00217">
    <property type="entry name" value="SUGAR_TRANSPORT_2"/>
    <property type="match status" value="1"/>
</dbReference>
<keyword evidence="7 12" id="KW-1133">Transmembrane helix</keyword>
<dbReference type="PANTHER" id="PTHR43045">
    <property type="entry name" value="SHIKIMATE TRANSPORTER"/>
    <property type="match status" value="1"/>
</dbReference>
<comment type="subcellular location">
    <subcellularLocation>
        <location evidence="1">Cell membrane</location>
        <topology evidence="1">Multi-pass membrane protein</topology>
    </subcellularLocation>
</comment>
<evidence type="ECO:0000256" key="2">
    <source>
        <dbReference type="ARBA" id="ARBA00008240"/>
    </source>
</evidence>